<reference evidence="4" key="1">
    <citation type="submission" date="2021-09" db="EMBL/GenBank/DDBJ databases">
        <authorList>
            <consortium name="AG Swart"/>
            <person name="Singh M."/>
            <person name="Singh A."/>
            <person name="Seah K."/>
            <person name="Emmerich C."/>
        </authorList>
    </citation>
    <scope>NUCLEOTIDE SEQUENCE</scope>
    <source>
        <strain evidence="4">ATCC30299</strain>
    </source>
</reference>
<accession>A0AAU9JNP5</accession>
<proteinExistence type="predicted"/>
<dbReference type="GO" id="GO:0016787">
    <property type="term" value="F:hydrolase activity"/>
    <property type="evidence" value="ECO:0007669"/>
    <property type="project" value="UniProtKB-KW"/>
</dbReference>
<keyword evidence="2" id="KW-0472">Membrane</keyword>
<keyword evidence="2" id="KW-1133">Transmembrane helix</keyword>
<gene>
    <name evidence="4" type="ORF">BSTOLATCC_MIC46525</name>
</gene>
<dbReference type="EMBL" id="CAJZBQ010000046">
    <property type="protein sequence ID" value="CAG9328528.1"/>
    <property type="molecule type" value="Genomic_DNA"/>
</dbReference>
<feature type="domain" description="Histone deacetylase" evidence="3">
    <location>
        <begin position="97"/>
        <end position="374"/>
    </location>
</feature>
<dbReference type="Pfam" id="PF00850">
    <property type="entry name" value="Hist_deacetyl"/>
    <property type="match status" value="1"/>
</dbReference>
<dbReference type="PANTHER" id="PTHR10625">
    <property type="entry name" value="HISTONE DEACETYLASE HDAC1-RELATED"/>
    <property type="match status" value="1"/>
</dbReference>
<evidence type="ECO:0000313" key="5">
    <source>
        <dbReference type="Proteomes" id="UP001162131"/>
    </source>
</evidence>
<dbReference type="SUPFAM" id="SSF52768">
    <property type="entry name" value="Arginase/deacetylase"/>
    <property type="match status" value="1"/>
</dbReference>
<dbReference type="GO" id="GO:0000118">
    <property type="term" value="C:histone deacetylase complex"/>
    <property type="evidence" value="ECO:0007669"/>
    <property type="project" value="TreeGrafter"/>
</dbReference>
<sequence length="386" mass="43731">MYAWVDLTCWLWGAFMIVYGICLSAGESDIFGFDEVAFWICAGAGFFLFYPVILEFILWLSSQFFTPSPPSLNFSNLVPIAYHPSYNITAGGIEKMHPFDSRKYGKVFHVLKERGIIKENYLIPVKCPRSILRAVHPFSYLLMLCYSLSITTKVEVPVCFLPEPILRFRVLNPMLYGTYGSLLAGCAAIEKGYAINLSGGYHHCSSRSGGGFCIYADITILIYWMRYWYPDKVHRVMIVDLDAHQGNGHERDFIDDEETFIIDFFNPNIYPGDHYARKAIKFAEHITESDGDESYCSKLENAMTNCIESFKPSFIVYNAGTDCMEGDPLGRLQITPQGIIQRDEIVFKHALKNKVPVVMLLSGGYQQVNAPVIADSISNLFSKFNL</sequence>
<dbReference type="GO" id="GO:0004407">
    <property type="term" value="F:histone deacetylase activity"/>
    <property type="evidence" value="ECO:0007669"/>
    <property type="project" value="InterPro"/>
</dbReference>
<organism evidence="4 5">
    <name type="scientific">Blepharisma stoltei</name>
    <dbReference type="NCBI Taxonomy" id="1481888"/>
    <lineage>
        <taxon>Eukaryota</taxon>
        <taxon>Sar</taxon>
        <taxon>Alveolata</taxon>
        <taxon>Ciliophora</taxon>
        <taxon>Postciliodesmatophora</taxon>
        <taxon>Heterotrichea</taxon>
        <taxon>Heterotrichida</taxon>
        <taxon>Blepharismidae</taxon>
        <taxon>Blepharisma</taxon>
    </lineage>
</organism>
<dbReference type="InterPro" id="IPR037138">
    <property type="entry name" value="His_deacetylse_dom_sf"/>
</dbReference>
<feature type="transmembrane region" description="Helical" evidence="2">
    <location>
        <begin position="36"/>
        <end position="60"/>
    </location>
</feature>
<dbReference type="Proteomes" id="UP001162131">
    <property type="component" value="Unassembled WGS sequence"/>
</dbReference>
<protein>
    <recommendedName>
        <fullName evidence="3">Histone deacetylase domain-containing protein</fullName>
    </recommendedName>
</protein>
<dbReference type="InterPro" id="IPR023801">
    <property type="entry name" value="His_deacetylse_dom"/>
</dbReference>
<dbReference type="GO" id="GO:0040029">
    <property type="term" value="P:epigenetic regulation of gene expression"/>
    <property type="evidence" value="ECO:0007669"/>
    <property type="project" value="TreeGrafter"/>
</dbReference>
<dbReference type="PANTHER" id="PTHR10625:SF23">
    <property type="entry name" value="HISTONE DEACETYLASE 11"/>
    <property type="match status" value="1"/>
</dbReference>
<keyword evidence="1" id="KW-0378">Hydrolase</keyword>
<keyword evidence="5" id="KW-1185">Reference proteome</keyword>
<keyword evidence="2" id="KW-0812">Transmembrane</keyword>
<dbReference type="AlphaFoldDB" id="A0AAU9JNP5"/>
<evidence type="ECO:0000256" key="2">
    <source>
        <dbReference type="SAM" id="Phobius"/>
    </source>
</evidence>
<dbReference type="PRINTS" id="PR01270">
    <property type="entry name" value="HDASUPER"/>
</dbReference>
<dbReference type="InterPro" id="IPR044150">
    <property type="entry name" value="HDAC_classIV"/>
</dbReference>
<evidence type="ECO:0000256" key="1">
    <source>
        <dbReference type="ARBA" id="ARBA00022801"/>
    </source>
</evidence>
<evidence type="ECO:0000313" key="4">
    <source>
        <dbReference type="EMBL" id="CAG9328528.1"/>
    </source>
</evidence>
<evidence type="ECO:0000259" key="3">
    <source>
        <dbReference type="Pfam" id="PF00850"/>
    </source>
</evidence>
<name>A0AAU9JNP5_9CILI</name>
<dbReference type="CDD" id="cd09993">
    <property type="entry name" value="HDAC_classIV"/>
    <property type="match status" value="1"/>
</dbReference>
<dbReference type="InterPro" id="IPR023696">
    <property type="entry name" value="Ureohydrolase_dom_sf"/>
</dbReference>
<comment type="caution">
    <text evidence="4">The sequence shown here is derived from an EMBL/GenBank/DDBJ whole genome shotgun (WGS) entry which is preliminary data.</text>
</comment>
<dbReference type="InterPro" id="IPR000286">
    <property type="entry name" value="HDACs"/>
</dbReference>
<dbReference type="Gene3D" id="3.40.800.20">
    <property type="entry name" value="Histone deacetylase domain"/>
    <property type="match status" value="1"/>
</dbReference>